<evidence type="ECO:0000256" key="7">
    <source>
        <dbReference type="ARBA" id="ARBA00022840"/>
    </source>
</evidence>
<keyword evidence="3" id="KW-0597">Phosphoprotein</keyword>
<dbReference type="SUPFAM" id="SSF47384">
    <property type="entry name" value="Homodimeric domain of signal transducing histidine kinase"/>
    <property type="match status" value="1"/>
</dbReference>
<keyword evidence="4" id="KW-0808">Transferase</keyword>
<dbReference type="Gene3D" id="3.30.450.20">
    <property type="entry name" value="PAS domain"/>
    <property type="match status" value="2"/>
</dbReference>
<evidence type="ECO:0000256" key="1">
    <source>
        <dbReference type="ARBA" id="ARBA00000085"/>
    </source>
</evidence>
<accession>A0A9X1B4S2</accession>
<keyword evidence="13" id="KW-1185">Reference proteome</keyword>
<evidence type="ECO:0000256" key="5">
    <source>
        <dbReference type="ARBA" id="ARBA00022741"/>
    </source>
</evidence>
<evidence type="ECO:0000256" key="3">
    <source>
        <dbReference type="ARBA" id="ARBA00022553"/>
    </source>
</evidence>
<dbReference type="NCBIfam" id="TIGR00229">
    <property type="entry name" value="sensory_box"/>
    <property type="match status" value="1"/>
</dbReference>
<dbReference type="InterPro" id="IPR004358">
    <property type="entry name" value="Sig_transdc_His_kin-like_C"/>
</dbReference>
<dbReference type="InterPro" id="IPR013656">
    <property type="entry name" value="PAS_4"/>
</dbReference>
<dbReference type="GO" id="GO:0000155">
    <property type="term" value="F:phosphorelay sensor kinase activity"/>
    <property type="evidence" value="ECO:0007669"/>
    <property type="project" value="InterPro"/>
</dbReference>
<dbReference type="CDD" id="cd00082">
    <property type="entry name" value="HisKA"/>
    <property type="match status" value="1"/>
</dbReference>
<name>A0A9X1B4S2_9GAMM</name>
<dbReference type="InterPro" id="IPR003594">
    <property type="entry name" value="HATPase_dom"/>
</dbReference>
<comment type="catalytic activity">
    <reaction evidence="1">
        <text>ATP + protein L-histidine = ADP + protein N-phospho-L-histidine.</text>
        <dbReference type="EC" id="2.7.13.3"/>
    </reaction>
</comment>
<keyword evidence="8" id="KW-0902">Two-component regulatory system</keyword>
<dbReference type="PANTHER" id="PTHR43065">
    <property type="entry name" value="SENSOR HISTIDINE KINASE"/>
    <property type="match status" value="1"/>
</dbReference>
<dbReference type="InterPro" id="IPR005467">
    <property type="entry name" value="His_kinase_dom"/>
</dbReference>
<dbReference type="InterPro" id="IPR000700">
    <property type="entry name" value="PAS-assoc_C"/>
</dbReference>
<dbReference type="EC" id="2.7.13.3" evidence="2"/>
<dbReference type="InterPro" id="IPR036097">
    <property type="entry name" value="HisK_dim/P_sf"/>
</dbReference>
<organism evidence="12 13">
    <name type="scientific">Lamprobacter modestohalophilus</name>
    <dbReference type="NCBI Taxonomy" id="1064514"/>
    <lineage>
        <taxon>Bacteria</taxon>
        <taxon>Pseudomonadati</taxon>
        <taxon>Pseudomonadota</taxon>
        <taxon>Gammaproteobacteria</taxon>
        <taxon>Chromatiales</taxon>
        <taxon>Chromatiaceae</taxon>
        <taxon>Lamprobacter</taxon>
    </lineage>
</organism>
<evidence type="ECO:0000313" key="13">
    <source>
        <dbReference type="Proteomes" id="UP001138768"/>
    </source>
</evidence>
<dbReference type="PROSITE" id="PS50112">
    <property type="entry name" value="PAS"/>
    <property type="match status" value="1"/>
</dbReference>
<dbReference type="RefSeq" id="WP_200245861.1">
    <property type="nucleotide sequence ID" value="NZ_NRRY01000026.1"/>
</dbReference>
<dbReference type="Gene3D" id="3.30.565.10">
    <property type="entry name" value="Histidine kinase-like ATPase, C-terminal domain"/>
    <property type="match status" value="1"/>
</dbReference>
<evidence type="ECO:0000259" key="9">
    <source>
        <dbReference type="PROSITE" id="PS50109"/>
    </source>
</evidence>
<reference evidence="12 13" key="1">
    <citation type="journal article" date="2020" name="Microorganisms">
        <title>Osmotic Adaptation and Compatible Solute Biosynthesis of Phototrophic Bacteria as Revealed from Genome Analyses.</title>
        <authorList>
            <person name="Imhoff J.F."/>
            <person name="Rahn T."/>
            <person name="Kunzel S."/>
            <person name="Keller A."/>
            <person name="Neulinger S.C."/>
        </authorList>
    </citation>
    <scope>NUCLEOTIDE SEQUENCE [LARGE SCALE GENOMIC DNA]</scope>
    <source>
        <strain evidence="12 13">DSM 25653</strain>
    </source>
</reference>
<feature type="domain" description="PAS" evidence="10">
    <location>
        <begin position="138"/>
        <end position="208"/>
    </location>
</feature>
<comment type="caution">
    <text evidence="12">The sequence shown here is derived from an EMBL/GenBank/DDBJ whole genome shotgun (WGS) entry which is preliminary data.</text>
</comment>
<keyword evidence="6 12" id="KW-0418">Kinase</keyword>
<evidence type="ECO:0000256" key="4">
    <source>
        <dbReference type="ARBA" id="ARBA00022679"/>
    </source>
</evidence>
<dbReference type="PROSITE" id="PS50113">
    <property type="entry name" value="PAC"/>
    <property type="match status" value="1"/>
</dbReference>
<evidence type="ECO:0000256" key="6">
    <source>
        <dbReference type="ARBA" id="ARBA00022777"/>
    </source>
</evidence>
<dbReference type="Gene3D" id="1.10.287.130">
    <property type="match status" value="1"/>
</dbReference>
<dbReference type="GO" id="GO:0005524">
    <property type="term" value="F:ATP binding"/>
    <property type="evidence" value="ECO:0007669"/>
    <property type="project" value="UniProtKB-KW"/>
</dbReference>
<keyword evidence="5" id="KW-0547">Nucleotide-binding</keyword>
<dbReference type="InterPro" id="IPR036890">
    <property type="entry name" value="HATPase_C_sf"/>
</dbReference>
<dbReference type="SMART" id="SM00388">
    <property type="entry name" value="HisKA"/>
    <property type="match status" value="1"/>
</dbReference>
<evidence type="ECO:0000313" key="12">
    <source>
        <dbReference type="EMBL" id="MBK1619785.1"/>
    </source>
</evidence>
<evidence type="ECO:0000259" key="10">
    <source>
        <dbReference type="PROSITE" id="PS50112"/>
    </source>
</evidence>
<feature type="domain" description="Histidine kinase" evidence="9">
    <location>
        <begin position="276"/>
        <end position="485"/>
    </location>
</feature>
<evidence type="ECO:0000259" key="11">
    <source>
        <dbReference type="PROSITE" id="PS50113"/>
    </source>
</evidence>
<dbReference type="PANTHER" id="PTHR43065:SF10">
    <property type="entry name" value="PEROXIDE STRESS-ACTIVATED HISTIDINE KINASE MAK3"/>
    <property type="match status" value="1"/>
</dbReference>
<dbReference type="Proteomes" id="UP001138768">
    <property type="component" value="Unassembled WGS sequence"/>
</dbReference>
<proteinExistence type="predicted"/>
<dbReference type="SUPFAM" id="SSF55874">
    <property type="entry name" value="ATPase domain of HSP90 chaperone/DNA topoisomerase II/histidine kinase"/>
    <property type="match status" value="1"/>
</dbReference>
<dbReference type="Pfam" id="PF08448">
    <property type="entry name" value="PAS_4"/>
    <property type="match status" value="2"/>
</dbReference>
<feature type="domain" description="PAC" evidence="11">
    <location>
        <begin position="211"/>
        <end position="263"/>
    </location>
</feature>
<dbReference type="InterPro" id="IPR035965">
    <property type="entry name" value="PAS-like_dom_sf"/>
</dbReference>
<dbReference type="AlphaFoldDB" id="A0A9X1B4S2"/>
<dbReference type="InterPro" id="IPR003661">
    <property type="entry name" value="HisK_dim/P_dom"/>
</dbReference>
<dbReference type="InterPro" id="IPR000014">
    <property type="entry name" value="PAS"/>
</dbReference>
<dbReference type="Pfam" id="PF02518">
    <property type="entry name" value="HATPase_c"/>
    <property type="match status" value="1"/>
</dbReference>
<dbReference type="CDD" id="cd00130">
    <property type="entry name" value="PAS"/>
    <property type="match status" value="1"/>
</dbReference>
<dbReference type="SUPFAM" id="SSF55785">
    <property type="entry name" value="PYP-like sensor domain (PAS domain)"/>
    <property type="match status" value="2"/>
</dbReference>
<sequence>MSDPSDHDNLPLGYQQLLDGIPSTVLLVSESLRICAVNQHFLEKSRRRERDTLGRRITEVFPRVILERTDLQANIEQVFRSGQPMRGEQMSYRAPGISRRVYFYSIVPLSCENGSKRVMLFVEDVSERARLSEEVRRVERRLASVVESASDIVLSTDNEGRIRTWNPAAETLSGLSAADVSGRWFAQLCAEEDIDEASRVLAQIKAGSQSQTAEWRLPTGSGQSLLVSWVFSAMRDDYGEMIGMVAVGRDLTERRELEMHLRQSQKLAALGVMAGGIAHEIRNPLSTCYSAVQFLDDPDLDADLRRECIDKIKASVEKASGIIENLLRFARPSADDEMQETDLCAVLKDTTELVANQVKVQQISLTLSLEVPHLQLRAIPNLLQQVFLNLLLNAINAMPDGGELRVELRQVQNLALVDVTDTGVGIPSSELQKIFDPFHTSRQTPNGTGLGLSICYSIIQRHLGSISVTSRVGEGSTFRVQLPIL</sequence>
<dbReference type="Pfam" id="PF00512">
    <property type="entry name" value="HisKA"/>
    <property type="match status" value="1"/>
</dbReference>
<protein>
    <recommendedName>
        <fullName evidence="2">histidine kinase</fullName>
        <ecNumber evidence="2">2.7.13.3</ecNumber>
    </recommendedName>
</protein>
<evidence type="ECO:0000256" key="8">
    <source>
        <dbReference type="ARBA" id="ARBA00023012"/>
    </source>
</evidence>
<dbReference type="SMART" id="SM00091">
    <property type="entry name" value="PAS"/>
    <property type="match status" value="2"/>
</dbReference>
<dbReference type="PRINTS" id="PR00344">
    <property type="entry name" value="BCTRLSENSOR"/>
</dbReference>
<dbReference type="SMART" id="SM00387">
    <property type="entry name" value="HATPase_c"/>
    <property type="match status" value="1"/>
</dbReference>
<evidence type="ECO:0000256" key="2">
    <source>
        <dbReference type="ARBA" id="ARBA00012438"/>
    </source>
</evidence>
<dbReference type="PROSITE" id="PS50109">
    <property type="entry name" value="HIS_KIN"/>
    <property type="match status" value="1"/>
</dbReference>
<keyword evidence="7" id="KW-0067">ATP-binding</keyword>
<dbReference type="EMBL" id="NRRY01000026">
    <property type="protein sequence ID" value="MBK1619785.1"/>
    <property type="molecule type" value="Genomic_DNA"/>
</dbReference>
<gene>
    <name evidence="12" type="ORF">CKO42_15305</name>
</gene>